<sequence>MGLMAPRPRARRIATIHPKNTSSTYSEPGVMALRLIFSLLPIISALPRLCLIGVRECSRLLSGHRNLRQIKVAVSKASRTLVISDALAFNRRVTLHGSENGSADEVMVQLSDNTRLTKV</sequence>
<organism evidence="1 2">
    <name type="scientific">Grifola frondosa</name>
    <name type="common">Maitake</name>
    <name type="synonym">Polyporus frondosus</name>
    <dbReference type="NCBI Taxonomy" id="5627"/>
    <lineage>
        <taxon>Eukaryota</taxon>
        <taxon>Fungi</taxon>
        <taxon>Dikarya</taxon>
        <taxon>Basidiomycota</taxon>
        <taxon>Agaricomycotina</taxon>
        <taxon>Agaricomycetes</taxon>
        <taxon>Polyporales</taxon>
        <taxon>Grifolaceae</taxon>
        <taxon>Grifola</taxon>
    </lineage>
</organism>
<gene>
    <name evidence="1" type="ORF">A0H81_07525</name>
</gene>
<dbReference type="Proteomes" id="UP000092993">
    <property type="component" value="Unassembled WGS sequence"/>
</dbReference>
<reference evidence="1 2" key="1">
    <citation type="submission" date="2016-03" db="EMBL/GenBank/DDBJ databases">
        <title>Whole genome sequencing of Grifola frondosa 9006-11.</title>
        <authorList>
            <person name="Min B."/>
            <person name="Park H."/>
            <person name="Kim J.-G."/>
            <person name="Cho H."/>
            <person name="Oh Y.-L."/>
            <person name="Kong W.-S."/>
            <person name="Choi I.-G."/>
        </authorList>
    </citation>
    <scope>NUCLEOTIDE SEQUENCE [LARGE SCALE GENOMIC DNA]</scope>
    <source>
        <strain evidence="1 2">9006-11</strain>
    </source>
</reference>
<dbReference type="AlphaFoldDB" id="A0A1C7M5S6"/>
<protein>
    <submittedName>
        <fullName evidence="1">Uncharacterized protein</fullName>
    </submittedName>
</protein>
<name>A0A1C7M5S6_GRIFR</name>
<dbReference type="EMBL" id="LUGG01000009">
    <property type="protein sequence ID" value="OBZ72313.1"/>
    <property type="molecule type" value="Genomic_DNA"/>
</dbReference>
<evidence type="ECO:0000313" key="2">
    <source>
        <dbReference type="Proteomes" id="UP000092993"/>
    </source>
</evidence>
<keyword evidence="2" id="KW-1185">Reference proteome</keyword>
<proteinExistence type="predicted"/>
<accession>A0A1C7M5S6</accession>
<evidence type="ECO:0000313" key="1">
    <source>
        <dbReference type="EMBL" id="OBZ72313.1"/>
    </source>
</evidence>
<comment type="caution">
    <text evidence="1">The sequence shown here is derived from an EMBL/GenBank/DDBJ whole genome shotgun (WGS) entry which is preliminary data.</text>
</comment>